<feature type="region of interest" description="Disordered" evidence="1">
    <location>
        <begin position="265"/>
        <end position="306"/>
    </location>
</feature>
<feature type="compositionally biased region" description="Basic and acidic residues" evidence="1">
    <location>
        <begin position="295"/>
        <end position="306"/>
    </location>
</feature>
<organism evidence="3 4">
    <name type="scientific">Edaphobacter aggregans</name>
    <dbReference type="NCBI Taxonomy" id="570835"/>
    <lineage>
        <taxon>Bacteria</taxon>
        <taxon>Pseudomonadati</taxon>
        <taxon>Acidobacteriota</taxon>
        <taxon>Terriglobia</taxon>
        <taxon>Terriglobales</taxon>
        <taxon>Acidobacteriaceae</taxon>
        <taxon>Edaphobacter</taxon>
    </lineage>
</organism>
<dbReference type="Proteomes" id="UP000269669">
    <property type="component" value="Unassembled WGS sequence"/>
</dbReference>
<dbReference type="AlphaFoldDB" id="A0A3R9PSA3"/>
<evidence type="ECO:0000256" key="2">
    <source>
        <dbReference type="SAM" id="SignalP"/>
    </source>
</evidence>
<evidence type="ECO:0000313" key="4">
    <source>
        <dbReference type="Proteomes" id="UP000269669"/>
    </source>
</evidence>
<keyword evidence="4" id="KW-1185">Reference proteome</keyword>
<comment type="caution">
    <text evidence="3">The sequence shown here is derived from an EMBL/GenBank/DDBJ whole genome shotgun (WGS) entry which is preliminary data.</text>
</comment>
<gene>
    <name evidence="3" type="ORF">EDE15_2317</name>
</gene>
<feature type="chain" id="PRO_5018653816" evidence="2">
    <location>
        <begin position="26"/>
        <end position="306"/>
    </location>
</feature>
<keyword evidence="2" id="KW-0732">Signal</keyword>
<reference evidence="3 4" key="1">
    <citation type="submission" date="2018-12" db="EMBL/GenBank/DDBJ databases">
        <title>Sequencing of bacterial isolates from soil warming experiment in Harvard Forest, Massachusetts, USA.</title>
        <authorList>
            <person name="Deangelis K."/>
        </authorList>
    </citation>
    <scope>NUCLEOTIDE SEQUENCE [LARGE SCALE GENOMIC DNA]</scope>
    <source>
        <strain evidence="3 4">EB153</strain>
    </source>
</reference>
<evidence type="ECO:0000313" key="3">
    <source>
        <dbReference type="EMBL" id="RSL16792.1"/>
    </source>
</evidence>
<accession>A0A3R9PSA3</accession>
<dbReference type="Pfam" id="PF12779">
    <property type="entry name" value="WXXGXW"/>
    <property type="match status" value="2"/>
</dbReference>
<name>A0A3R9PSA3_9BACT</name>
<dbReference type="EMBL" id="RSDW01000001">
    <property type="protein sequence ID" value="RSL16792.1"/>
    <property type="molecule type" value="Genomic_DNA"/>
</dbReference>
<protein>
    <submittedName>
        <fullName evidence="3">YXWGXW repeat-containing protein</fullName>
    </submittedName>
</protein>
<feature type="signal peptide" evidence="2">
    <location>
        <begin position="1"/>
        <end position="25"/>
    </location>
</feature>
<proteinExistence type="predicted"/>
<dbReference type="InterPro" id="IPR024447">
    <property type="entry name" value="YXWGXW_rpt"/>
</dbReference>
<sequence>MKVSGFIRKSLVATALMLAPAASFAGVFISVNIAPPALPVYTQPLCPGEGYMWTPGYWAYGPEGYYWVPGVWVQPPAVGMLWTPGYWGWSNGAYLFHAGYWGPHIGFYGGVNYGFGYGGVGYEGGYWNHGVFAYNRSVNNINIVNVHNVYTKTVIVNNNYSRVSYNGGNGGIRAQESAQERIAIHEQHFQPTVNQVNHEQVMRADRGQLASVNGGRPNTMAMATVNDRRANQQQRIANGISSGQMTAGEAARAENRQAQINQQVHADREANGGHLTQQEHQQINREQNHASQQIHNEKHNDEKAPR</sequence>
<dbReference type="OrthoDB" id="983175at2"/>
<evidence type="ECO:0000256" key="1">
    <source>
        <dbReference type="SAM" id="MobiDB-lite"/>
    </source>
</evidence>